<evidence type="ECO:0000256" key="4">
    <source>
        <dbReference type="ARBA" id="ARBA00022692"/>
    </source>
</evidence>
<evidence type="ECO:0000256" key="7">
    <source>
        <dbReference type="SAM" id="Phobius"/>
    </source>
</evidence>
<comment type="caution">
    <text evidence="8">The sequence shown here is derived from an EMBL/GenBank/DDBJ whole genome shotgun (WGS) entry which is preliminary data.</text>
</comment>
<evidence type="ECO:0000256" key="3">
    <source>
        <dbReference type="ARBA" id="ARBA00022475"/>
    </source>
</evidence>
<evidence type="ECO:0000256" key="5">
    <source>
        <dbReference type="ARBA" id="ARBA00022989"/>
    </source>
</evidence>
<dbReference type="Proteomes" id="UP000632535">
    <property type="component" value="Unassembled WGS sequence"/>
</dbReference>
<gene>
    <name evidence="8" type="primary">gumJ</name>
    <name evidence="8" type="ORF">GCM10007368_07170</name>
</gene>
<keyword evidence="9" id="KW-1185">Reference proteome</keyword>
<dbReference type="EMBL" id="BMDG01000002">
    <property type="protein sequence ID" value="GGI05638.1"/>
    <property type="molecule type" value="Genomic_DNA"/>
</dbReference>
<feature type="transmembrane region" description="Helical" evidence="7">
    <location>
        <begin position="153"/>
        <end position="175"/>
    </location>
</feature>
<dbReference type="CDD" id="cd13127">
    <property type="entry name" value="MATE_tuaB_like"/>
    <property type="match status" value="1"/>
</dbReference>
<keyword evidence="3" id="KW-1003">Cell membrane</keyword>
<feature type="transmembrane region" description="Helical" evidence="7">
    <location>
        <begin position="415"/>
        <end position="436"/>
    </location>
</feature>
<reference evidence="9" key="1">
    <citation type="journal article" date="2019" name="Int. J. Syst. Evol. Microbiol.">
        <title>The Global Catalogue of Microorganisms (GCM) 10K type strain sequencing project: providing services to taxonomists for standard genome sequencing and annotation.</title>
        <authorList>
            <consortium name="The Broad Institute Genomics Platform"/>
            <consortium name="The Broad Institute Genome Sequencing Center for Infectious Disease"/>
            <person name="Wu L."/>
            <person name="Ma J."/>
        </authorList>
    </citation>
    <scope>NUCLEOTIDE SEQUENCE [LARGE SCALE GENOMIC DNA]</scope>
    <source>
        <strain evidence="9">CCM 8653</strain>
    </source>
</reference>
<dbReference type="PANTHER" id="PTHR30250">
    <property type="entry name" value="PST FAMILY PREDICTED COLANIC ACID TRANSPORTER"/>
    <property type="match status" value="1"/>
</dbReference>
<feature type="transmembrane region" description="Helical" evidence="7">
    <location>
        <begin position="294"/>
        <end position="314"/>
    </location>
</feature>
<sequence length="497" mass="51896">MGGPRRLGGIAARGGVSTLVGQLVRAGVQGISLVVLARLLLPEDFGLVAMAAAVVRIGDVVREGGMANAAIQAATLSEEERDNLFWLNTALGCATGATLYLLAPLVAAFYGEPTLTEVTRWLALTFVLGGMTTQYSASIVREMRFTAAAGIDVVGQVAGLVTAVAIALLGGAYWALVGQNLAIALVICVGSAGVAGWVPRLPHRRVSIRPLVSYGLHLLASQLVEQTCRAADTIVVGFRFGAVSAGLYNRAFQLMALPMRQLTYPAQRVALTILARLQDEKDEFWPFVRRGQTILLHALTPICTVAAAMASPLVDIVLGPSWAPAAPVLTLLMIAAVFETATQPTTWVLLSTGRTRALFVFTLVTRPLLLVAIVVGSVGGMTGVAGGVAASAVVTWLAGLLWIRRTNDAPAGQLFGVAFRAVVAHGTAATVGSVVASRLDLAGPWAEIAVGLGSTVATLGVVALSWPTLRRDLATVWRSTRLLRRSTGSEGSGPGRQ</sequence>
<comment type="similarity">
    <text evidence="2">Belongs to the polysaccharide synthase family.</text>
</comment>
<evidence type="ECO:0000313" key="8">
    <source>
        <dbReference type="EMBL" id="GGI05638.1"/>
    </source>
</evidence>
<name>A0ABQ2B4Y2_9MICO</name>
<evidence type="ECO:0000256" key="1">
    <source>
        <dbReference type="ARBA" id="ARBA00004651"/>
    </source>
</evidence>
<feature type="transmembrane region" description="Helical" evidence="7">
    <location>
        <begin position="384"/>
        <end position="403"/>
    </location>
</feature>
<dbReference type="Pfam" id="PF13440">
    <property type="entry name" value="Polysacc_synt_3"/>
    <property type="match status" value="1"/>
</dbReference>
<protein>
    <submittedName>
        <fullName evidence="8">Lipopolysaccharide biosynthesis protein</fullName>
    </submittedName>
</protein>
<feature type="transmembrane region" description="Helical" evidence="7">
    <location>
        <begin position="121"/>
        <end position="141"/>
    </location>
</feature>
<feature type="transmembrane region" description="Helical" evidence="7">
    <location>
        <begin position="181"/>
        <end position="199"/>
    </location>
</feature>
<keyword evidence="5 7" id="KW-1133">Transmembrane helix</keyword>
<evidence type="ECO:0000256" key="2">
    <source>
        <dbReference type="ARBA" id="ARBA00007430"/>
    </source>
</evidence>
<feature type="transmembrane region" description="Helical" evidence="7">
    <location>
        <begin position="448"/>
        <end position="469"/>
    </location>
</feature>
<keyword evidence="4 7" id="KW-0812">Transmembrane</keyword>
<comment type="subcellular location">
    <subcellularLocation>
        <location evidence="1">Cell membrane</location>
        <topology evidence="1">Multi-pass membrane protein</topology>
    </subcellularLocation>
</comment>
<dbReference type="InterPro" id="IPR050833">
    <property type="entry name" value="Poly_Biosynth_Transport"/>
</dbReference>
<proteinExistence type="inferred from homology"/>
<feature type="transmembrane region" description="Helical" evidence="7">
    <location>
        <begin position="85"/>
        <end position="109"/>
    </location>
</feature>
<feature type="transmembrane region" description="Helical" evidence="7">
    <location>
        <begin position="357"/>
        <end position="378"/>
    </location>
</feature>
<accession>A0ABQ2B4Y2</accession>
<dbReference type="PANTHER" id="PTHR30250:SF10">
    <property type="entry name" value="LIPOPOLYSACCHARIDE BIOSYNTHESIS PROTEIN WZXC"/>
    <property type="match status" value="1"/>
</dbReference>
<evidence type="ECO:0000256" key="6">
    <source>
        <dbReference type="ARBA" id="ARBA00023136"/>
    </source>
</evidence>
<evidence type="ECO:0000313" key="9">
    <source>
        <dbReference type="Proteomes" id="UP000632535"/>
    </source>
</evidence>
<organism evidence="8 9">
    <name type="scientific">Isoptericola cucumis</name>
    <dbReference type="NCBI Taxonomy" id="1776856"/>
    <lineage>
        <taxon>Bacteria</taxon>
        <taxon>Bacillati</taxon>
        <taxon>Actinomycetota</taxon>
        <taxon>Actinomycetes</taxon>
        <taxon>Micrococcales</taxon>
        <taxon>Promicromonosporaceae</taxon>
        <taxon>Isoptericola</taxon>
    </lineage>
</organism>
<feature type="transmembrane region" description="Helical" evidence="7">
    <location>
        <begin position="326"/>
        <end position="350"/>
    </location>
</feature>
<keyword evidence="6 7" id="KW-0472">Membrane</keyword>